<evidence type="ECO:0000313" key="1">
    <source>
        <dbReference type="EMBL" id="KAJ4484552.1"/>
    </source>
</evidence>
<dbReference type="Proteomes" id="UP001150217">
    <property type="component" value="Unassembled WGS sequence"/>
</dbReference>
<comment type="caution">
    <text evidence="1">The sequence shown here is derived from an EMBL/GenBank/DDBJ whole genome shotgun (WGS) entry which is preliminary data.</text>
</comment>
<evidence type="ECO:0000313" key="2">
    <source>
        <dbReference type="Proteomes" id="UP001150217"/>
    </source>
</evidence>
<name>A0ABQ8VAT7_9AGAR</name>
<sequence length="305" mass="33568">MRRPVQDLFITSPLVDLINLTKGFSIPIAIQLLSCMHILSLGLLAGTFFLGSILARPVNSESVGNSLELLPLPSRIHPSSDSSSSSTSSQNDGIHDCHYLPLHLPTYAMEAQVILHDEIPDEKIESLLKTTIETMLKPIIPAIVDSIAQSRPELGNFLKSLGLITIPVTRVGYVLTPGVPEVRKGSYNFDLNFLGQWPPVRDGKHQMLFKPKKCWDLVLDRVHEGPTAIATLPYLGLLDREALVHKDNMLKLRIDQLTGEIGRRVVDKQFLMVSWKNGEHHLTTANAVGPISGSPIHASSSMTQA</sequence>
<dbReference type="EMBL" id="JANVFT010000053">
    <property type="protein sequence ID" value="KAJ4484552.1"/>
    <property type="molecule type" value="Genomic_DNA"/>
</dbReference>
<keyword evidence="2" id="KW-1185">Reference proteome</keyword>
<proteinExistence type="predicted"/>
<protein>
    <submittedName>
        <fullName evidence="1">Uncharacterized protein</fullName>
    </submittedName>
</protein>
<organism evidence="1 2">
    <name type="scientific">Lentinula lateritia</name>
    <dbReference type="NCBI Taxonomy" id="40482"/>
    <lineage>
        <taxon>Eukaryota</taxon>
        <taxon>Fungi</taxon>
        <taxon>Dikarya</taxon>
        <taxon>Basidiomycota</taxon>
        <taxon>Agaricomycotina</taxon>
        <taxon>Agaricomycetes</taxon>
        <taxon>Agaricomycetidae</taxon>
        <taxon>Agaricales</taxon>
        <taxon>Marasmiineae</taxon>
        <taxon>Omphalotaceae</taxon>
        <taxon>Lentinula</taxon>
    </lineage>
</organism>
<accession>A0ABQ8VAT7</accession>
<reference evidence="1" key="1">
    <citation type="submission" date="2022-08" db="EMBL/GenBank/DDBJ databases">
        <title>A Global Phylogenomic Analysis of the Shiitake Genus Lentinula.</title>
        <authorList>
            <consortium name="DOE Joint Genome Institute"/>
            <person name="Sierra-Patev S."/>
            <person name="Min B."/>
            <person name="Naranjo-Ortiz M."/>
            <person name="Looney B."/>
            <person name="Konkel Z."/>
            <person name="Slot J.C."/>
            <person name="Sakamoto Y."/>
            <person name="Steenwyk J.L."/>
            <person name="Rokas A."/>
            <person name="Carro J."/>
            <person name="Camarero S."/>
            <person name="Ferreira P."/>
            <person name="Molpeceres G."/>
            <person name="Ruiz-Duenas F.J."/>
            <person name="Serrano A."/>
            <person name="Henrissat B."/>
            <person name="Drula E."/>
            <person name="Hughes K.W."/>
            <person name="Mata J.L."/>
            <person name="Ishikawa N.K."/>
            <person name="Vargas-Isla R."/>
            <person name="Ushijima S."/>
            <person name="Smith C.A."/>
            <person name="Ahrendt S."/>
            <person name="Andreopoulos W."/>
            <person name="He G."/>
            <person name="Labutti K."/>
            <person name="Lipzen A."/>
            <person name="Ng V."/>
            <person name="Riley R."/>
            <person name="Sandor L."/>
            <person name="Barry K."/>
            <person name="Martinez A.T."/>
            <person name="Xiao Y."/>
            <person name="Gibbons J.G."/>
            <person name="Terashima K."/>
            <person name="Grigoriev I.V."/>
            <person name="Hibbett D.S."/>
        </authorList>
    </citation>
    <scope>NUCLEOTIDE SEQUENCE</scope>
    <source>
        <strain evidence="1">RHP3577 ss4</strain>
    </source>
</reference>
<gene>
    <name evidence="1" type="ORF">C8R41DRAFT_982325</name>
</gene>